<sequence>MPACTDTFGFNQTAMFAEIRESLPTDRTKSQNLIDSKDDMLFVWNSRECCLLALNWRMAKVKGFDVIKHQILPVPGVPSDVQFTTVSSLFRRPVARELIASWGHYAQISQEILQIFKFFSNLCKGSRGRAEWKEARKSSMSPIRRDGNDIFAAWVD</sequence>
<dbReference type="InterPro" id="IPR019321">
    <property type="entry name" value="Nucleoporin_Nup88"/>
</dbReference>
<gene>
    <name evidence="1" type="ORF">HERILL_LOCUS9948</name>
</gene>
<dbReference type="Proteomes" id="UP000594454">
    <property type="component" value="Chromosome 4"/>
</dbReference>
<keyword evidence="2" id="KW-1185">Reference proteome</keyword>
<dbReference type="InParanoid" id="A0A7R8UUH3"/>
<proteinExistence type="predicted"/>
<accession>A0A7R8UUH3</accession>
<dbReference type="AlphaFoldDB" id="A0A7R8UUH3"/>
<dbReference type="Pfam" id="PF10168">
    <property type="entry name" value="Nup88"/>
    <property type="match status" value="1"/>
</dbReference>
<evidence type="ECO:0000313" key="1">
    <source>
        <dbReference type="EMBL" id="CAD7087228.1"/>
    </source>
</evidence>
<dbReference type="EMBL" id="LR899012">
    <property type="protein sequence ID" value="CAD7087228.1"/>
    <property type="molecule type" value="Genomic_DNA"/>
</dbReference>
<evidence type="ECO:0000313" key="2">
    <source>
        <dbReference type="Proteomes" id="UP000594454"/>
    </source>
</evidence>
<name>A0A7R8UUH3_HERIL</name>
<reference evidence="1 2" key="1">
    <citation type="submission" date="2020-11" db="EMBL/GenBank/DDBJ databases">
        <authorList>
            <person name="Wallbank WR R."/>
            <person name="Pardo Diaz C."/>
            <person name="Kozak K."/>
            <person name="Martin S."/>
            <person name="Jiggins C."/>
            <person name="Moest M."/>
            <person name="Warren A I."/>
            <person name="Generalovic N T."/>
            <person name="Byers J.R.P. K."/>
            <person name="Montejo-Kovacevich G."/>
            <person name="Yen C E."/>
        </authorList>
    </citation>
    <scope>NUCLEOTIDE SEQUENCE [LARGE SCALE GENOMIC DNA]</scope>
</reference>
<dbReference type="OrthoDB" id="341482at2759"/>
<organism evidence="1 2">
    <name type="scientific">Hermetia illucens</name>
    <name type="common">Black soldier fly</name>
    <dbReference type="NCBI Taxonomy" id="343691"/>
    <lineage>
        <taxon>Eukaryota</taxon>
        <taxon>Metazoa</taxon>
        <taxon>Ecdysozoa</taxon>
        <taxon>Arthropoda</taxon>
        <taxon>Hexapoda</taxon>
        <taxon>Insecta</taxon>
        <taxon>Pterygota</taxon>
        <taxon>Neoptera</taxon>
        <taxon>Endopterygota</taxon>
        <taxon>Diptera</taxon>
        <taxon>Brachycera</taxon>
        <taxon>Stratiomyomorpha</taxon>
        <taxon>Stratiomyidae</taxon>
        <taxon>Hermetiinae</taxon>
        <taxon>Hermetia</taxon>
    </lineage>
</organism>
<protein>
    <submittedName>
        <fullName evidence="1">Uncharacterized protein</fullName>
    </submittedName>
</protein>